<reference evidence="1 2" key="1">
    <citation type="submission" date="2016-10" db="EMBL/GenBank/DDBJ databases">
        <authorList>
            <person name="Varghese N."/>
            <person name="Submissions S."/>
        </authorList>
    </citation>
    <scope>NUCLEOTIDE SEQUENCE [LARGE SCALE GENOMIC DNA]</scope>
    <source>
        <strain evidence="1 2">BS2771</strain>
    </source>
</reference>
<dbReference type="RefSeq" id="WP_190307123.1">
    <property type="nucleotide sequence ID" value="NZ_CP122540.1"/>
</dbReference>
<keyword evidence="2" id="KW-1185">Reference proteome</keyword>
<dbReference type="Proteomes" id="UP000199620">
    <property type="component" value="Chromosome I"/>
</dbReference>
<dbReference type="EMBL" id="LT629800">
    <property type="protein sequence ID" value="SDU96069.1"/>
    <property type="molecule type" value="Genomic_DNA"/>
</dbReference>
<evidence type="ECO:0000313" key="1">
    <source>
        <dbReference type="EMBL" id="SDU96069.1"/>
    </source>
</evidence>
<gene>
    <name evidence="1" type="ORF">SAMN04490181_2195</name>
</gene>
<proteinExistence type="predicted"/>
<name>A0ABY0WBV0_9PSED</name>
<organism evidence="1 2">
    <name type="scientific">Pseudomonas brenneri</name>
    <dbReference type="NCBI Taxonomy" id="129817"/>
    <lineage>
        <taxon>Bacteria</taxon>
        <taxon>Pseudomonadati</taxon>
        <taxon>Pseudomonadota</taxon>
        <taxon>Gammaproteobacteria</taxon>
        <taxon>Pseudomonadales</taxon>
        <taxon>Pseudomonadaceae</taxon>
        <taxon>Pseudomonas</taxon>
    </lineage>
</organism>
<protein>
    <submittedName>
        <fullName evidence="1">Uncharacterized protein</fullName>
    </submittedName>
</protein>
<evidence type="ECO:0000313" key="2">
    <source>
        <dbReference type="Proteomes" id="UP000199620"/>
    </source>
</evidence>
<sequence>MLELHHRKMRVSEDGSGDLASNIITAAIKVRMSFPLSFGGTLALVDDCKSQVA</sequence>
<accession>A0ABY0WBV0</accession>